<proteinExistence type="predicted"/>
<keyword evidence="2 3" id="KW-0067">ATP-binding</keyword>
<dbReference type="Gene3D" id="1.10.510.10">
    <property type="entry name" value="Transferase(Phosphotransferase) domain 1"/>
    <property type="match status" value="2"/>
</dbReference>
<dbReference type="PRINTS" id="PR00109">
    <property type="entry name" value="TYRKINASE"/>
</dbReference>
<dbReference type="GO" id="GO:0005524">
    <property type="term" value="F:ATP binding"/>
    <property type="evidence" value="ECO:0007669"/>
    <property type="project" value="UniProtKB-UniRule"/>
</dbReference>
<dbReference type="Pfam" id="PF07714">
    <property type="entry name" value="PK_Tyr_Ser-Thr"/>
    <property type="match status" value="2"/>
</dbReference>
<keyword evidence="5" id="KW-0418">Kinase</keyword>
<reference evidence="5 6" key="1">
    <citation type="submission" date="2018-06" db="EMBL/GenBank/DDBJ databases">
        <title>Comparative genomics reveals the genomic features of Rhizophagus irregularis, R. cerebriforme, R. diaphanum and Gigaspora rosea, and their symbiotic lifestyle signature.</title>
        <authorList>
            <person name="Morin E."/>
            <person name="San Clemente H."/>
            <person name="Chen E.C.H."/>
            <person name="De La Providencia I."/>
            <person name="Hainaut M."/>
            <person name="Kuo A."/>
            <person name="Kohler A."/>
            <person name="Murat C."/>
            <person name="Tang N."/>
            <person name="Roy S."/>
            <person name="Loubradou J."/>
            <person name="Henrissat B."/>
            <person name="Grigoriev I.V."/>
            <person name="Corradi N."/>
            <person name="Roux C."/>
            <person name="Martin F.M."/>
        </authorList>
    </citation>
    <scope>NUCLEOTIDE SEQUENCE [LARGE SCALE GENOMIC DNA]</scope>
    <source>
        <strain evidence="5 6">DAOM 194757</strain>
    </source>
</reference>
<feature type="domain" description="Protein kinase" evidence="4">
    <location>
        <begin position="353"/>
        <end position="629"/>
    </location>
</feature>
<dbReference type="PROSITE" id="PS00107">
    <property type="entry name" value="PROTEIN_KINASE_ATP"/>
    <property type="match status" value="1"/>
</dbReference>
<comment type="caution">
    <text evidence="5">The sequence shown here is derived from an EMBL/GenBank/DDBJ whole genome shotgun (WGS) entry which is preliminary data.</text>
</comment>
<dbReference type="InterPro" id="IPR051681">
    <property type="entry name" value="Ser/Thr_Kinases-Pseudokinases"/>
</dbReference>
<keyword evidence="5" id="KW-0808">Transferase</keyword>
<evidence type="ECO:0000256" key="1">
    <source>
        <dbReference type="ARBA" id="ARBA00022741"/>
    </source>
</evidence>
<dbReference type="STRING" id="44941.A0A397UQP0"/>
<dbReference type="InterPro" id="IPR011009">
    <property type="entry name" value="Kinase-like_dom_sf"/>
</dbReference>
<dbReference type="GO" id="GO:0004672">
    <property type="term" value="F:protein kinase activity"/>
    <property type="evidence" value="ECO:0007669"/>
    <property type="project" value="InterPro"/>
</dbReference>
<dbReference type="OrthoDB" id="2376333at2759"/>
<evidence type="ECO:0000256" key="3">
    <source>
        <dbReference type="PROSITE-ProRule" id="PRU10141"/>
    </source>
</evidence>
<evidence type="ECO:0000313" key="6">
    <source>
        <dbReference type="Proteomes" id="UP000266673"/>
    </source>
</evidence>
<dbReference type="InterPro" id="IPR001245">
    <property type="entry name" value="Ser-Thr/Tyr_kinase_cat_dom"/>
</dbReference>
<dbReference type="PROSITE" id="PS50011">
    <property type="entry name" value="PROTEIN_KINASE_DOM"/>
    <property type="match status" value="2"/>
</dbReference>
<sequence>MADTLTELFSKNINSEEYKVIKQYEYNLFSEFTEISSGSFGIVRTAKWDNSTIILKSITIDTSTMDKEFVNEIMNVLNTNNMDIPDETTMERIITSEIPIRAFINELLKLAAVDKHKHPNIIQFYGVTIDPLNNQYNLILQYAANGNLHDYLKRNFSELKWSDKLRYAHEIAKGLTFLHDNKIFHRDLHSKNILVHNQRMLIADFGISKHINEVTMFKASKMYGYLEPQCFIDHSRNYKCDERSDIYSLGVIFWEISSNRPPFDYFGTREAIIVHIFKGGRETPVANTPNNYIKLYQRCWDQEPEKRPGIKTVLEELKNMRIALIDDQKSPFGKWVEGEIIKGRINEYKNDEFEDRKLIGKGAFSKVYRAKFKSTKNIYALKVIEPNDHTNKEIENELKHMISIKSHENIIKFHGIAYEIDKWDPSVVEYVLVLEYADNGTLREYLHQNSTKIEWALKIQFAIQLVAAVKWLHIHNIVHGDLHPNNILIHRDIREEILKLADFGLSRRVINASMSQTTSEVFGIIPYIDPQCFIVETSQDGKPLKYKKNKKSDIYSIGVILWEISSERSPFKNENTPKLPLKIMNGHRENPIADTNPEYVAIYQRCWEGKQEDRPSIEEVATVLKGIIFQDISVNDSCDNIYDEYKSEFEKYIDTAFEANYLMKVNQPEI</sequence>
<name>A0A397UQP0_9GLOM</name>
<dbReference type="EMBL" id="QKWP01001110">
    <property type="protein sequence ID" value="RIB11648.1"/>
    <property type="molecule type" value="Genomic_DNA"/>
</dbReference>
<dbReference type="AlphaFoldDB" id="A0A397UQP0"/>
<protein>
    <submittedName>
        <fullName evidence="5">Kinase-like domain-containing protein</fullName>
    </submittedName>
</protein>
<gene>
    <name evidence="5" type="ORF">C2G38_92743</name>
</gene>
<organism evidence="5 6">
    <name type="scientific">Gigaspora rosea</name>
    <dbReference type="NCBI Taxonomy" id="44941"/>
    <lineage>
        <taxon>Eukaryota</taxon>
        <taxon>Fungi</taxon>
        <taxon>Fungi incertae sedis</taxon>
        <taxon>Mucoromycota</taxon>
        <taxon>Glomeromycotina</taxon>
        <taxon>Glomeromycetes</taxon>
        <taxon>Diversisporales</taxon>
        <taxon>Gigasporaceae</taxon>
        <taxon>Gigaspora</taxon>
    </lineage>
</organism>
<dbReference type="PANTHER" id="PTHR44329:SF298">
    <property type="entry name" value="MIXED LINEAGE KINASE DOMAIN-LIKE PROTEIN"/>
    <property type="match status" value="1"/>
</dbReference>
<keyword evidence="1 3" id="KW-0547">Nucleotide-binding</keyword>
<keyword evidence="6" id="KW-1185">Reference proteome</keyword>
<evidence type="ECO:0000313" key="5">
    <source>
        <dbReference type="EMBL" id="RIB11648.1"/>
    </source>
</evidence>
<dbReference type="GO" id="GO:0097527">
    <property type="term" value="P:necroptotic signaling pathway"/>
    <property type="evidence" value="ECO:0007669"/>
    <property type="project" value="TreeGrafter"/>
</dbReference>
<dbReference type="InterPro" id="IPR017441">
    <property type="entry name" value="Protein_kinase_ATP_BS"/>
</dbReference>
<evidence type="ECO:0000256" key="2">
    <source>
        <dbReference type="ARBA" id="ARBA00022840"/>
    </source>
</evidence>
<dbReference type="InterPro" id="IPR000719">
    <property type="entry name" value="Prot_kinase_dom"/>
</dbReference>
<dbReference type="PANTHER" id="PTHR44329">
    <property type="entry name" value="SERINE/THREONINE-PROTEIN KINASE TNNI3K-RELATED"/>
    <property type="match status" value="1"/>
</dbReference>
<feature type="domain" description="Protein kinase" evidence="4">
    <location>
        <begin position="29"/>
        <end position="322"/>
    </location>
</feature>
<dbReference type="SUPFAM" id="SSF56112">
    <property type="entry name" value="Protein kinase-like (PK-like)"/>
    <property type="match status" value="2"/>
</dbReference>
<evidence type="ECO:0000259" key="4">
    <source>
        <dbReference type="PROSITE" id="PS50011"/>
    </source>
</evidence>
<dbReference type="Proteomes" id="UP000266673">
    <property type="component" value="Unassembled WGS sequence"/>
</dbReference>
<accession>A0A397UQP0</accession>
<feature type="binding site" evidence="3">
    <location>
        <position position="382"/>
    </location>
    <ligand>
        <name>ATP</name>
        <dbReference type="ChEBI" id="CHEBI:30616"/>
    </ligand>
</feature>